<keyword evidence="10" id="KW-1185">Reference proteome</keyword>
<dbReference type="PANTHER" id="PTHR30349">
    <property type="entry name" value="PHAGE INTEGRASE-RELATED"/>
    <property type="match status" value="1"/>
</dbReference>
<evidence type="ECO:0000256" key="6">
    <source>
        <dbReference type="SAM" id="MobiDB-lite"/>
    </source>
</evidence>
<evidence type="ECO:0000259" key="7">
    <source>
        <dbReference type="PROSITE" id="PS51898"/>
    </source>
</evidence>
<dbReference type="RefSeq" id="WP_195169103.1">
    <property type="nucleotide sequence ID" value="NZ_CP062983.1"/>
</dbReference>
<dbReference type="CDD" id="cd00397">
    <property type="entry name" value="DNA_BRE_C"/>
    <property type="match status" value="1"/>
</dbReference>
<dbReference type="EMBL" id="CP062983">
    <property type="protein sequence ID" value="QPC81030.1"/>
    <property type="molecule type" value="Genomic_DNA"/>
</dbReference>
<dbReference type="PROSITE" id="PS51900">
    <property type="entry name" value="CB"/>
    <property type="match status" value="1"/>
</dbReference>
<evidence type="ECO:0000313" key="9">
    <source>
        <dbReference type="EMBL" id="QPC81030.1"/>
    </source>
</evidence>
<name>A0A7S8IC08_9CHLR</name>
<evidence type="ECO:0000313" key="10">
    <source>
        <dbReference type="Proteomes" id="UP000594468"/>
    </source>
</evidence>
<dbReference type="GO" id="GO:0006310">
    <property type="term" value="P:DNA recombination"/>
    <property type="evidence" value="ECO:0007669"/>
    <property type="project" value="UniProtKB-KW"/>
</dbReference>
<dbReference type="Proteomes" id="UP000594468">
    <property type="component" value="Chromosome"/>
</dbReference>
<proteinExistence type="inferred from homology"/>
<evidence type="ECO:0000256" key="4">
    <source>
        <dbReference type="ARBA" id="ARBA00023172"/>
    </source>
</evidence>
<feature type="domain" description="Core-binding (CB)" evidence="8">
    <location>
        <begin position="1"/>
        <end position="84"/>
    </location>
</feature>
<evidence type="ECO:0000256" key="1">
    <source>
        <dbReference type="ARBA" id="ARBA00008857"/>
    </source>
</evidence>
<dbReference type="InterPro" id="IPR050090">
    <property type="entry name" value="Tyrosine_recombinase_XerCD"/>
</dbReference>
<dbReference type="AlphaFoldDB" id="A0A7S8IC08"/>
<dbReference type="InterPro" id="IPR004107">
    <property type="entry name" value="Integrase_SAM-like_N"/>
</dbReference>
<reference evidence="9 10" key="1">
    <citation type="submission" date="2020-02" db="EMBL/GenBank/DDBJ databases">
        <authorList>
            <person name="Zheng R.K."/>
            <person name="Sun C.M."/>
        </authorList>
    </citation>
    <scope>NUCLEOTIDE SEQUENCE [LARGE SCALE GENOMIC DNA]</scope>
    <source>
        <strain evidence="10">rifampicinis</strain>
    </source>
</reference>
<dbReference type="GO" id="GO:0003677">
    <property type="term" value="F:DNA binding"/>
    <property type="evidence" value="ECO:0007669"/>
    <property type="project" value="UniProtKB-UniRule"/>
</dbReference>
<evidence type="ECO:0000259" key="8">
    <source>
        <dbReference type="PROSITE" id="PS51900"/>
    </source>
</evidence>
<gene>
    <name evidence="9" type="ORF">G4Y79_15100</name>
</gene>
<protein>
    <submittedName>
        <fullName evidence="9">Tyrosine-type recombinase/integrase</fullName>
    </submittedName>
</protein>
<dbReference type="Gene3D" id="1.10.443.10">
    <property type="entry name" value="Intergrase catalytic core"/>
    <property type="match status" value="1"/>
</dbReference>
<accession>A0A7S8IC08</accession>
<dbReference type="PROSITE" id="PS51898">
    <property type="entry name" value="TYR_RECOMBINASE"/>
    <property type="match status" value="1"/>
</dbReference>
<dbReference type="InterPro" id="IPR044068">
    <property type="entry name" value="CB"/>
</dbReference>
<evidence type="ECO:0000256" key="3">
    <source>
        <dbReference type="ARBA" id="ARBA00023125"/>
    </source>
</evidence>
<dbReference type="InterPro" id="IPR011010">
    <property type="entry name" value="DNA_brk_join_enz"/>
</dbReference>
<keyword evidence="2" id="KW-0229">DNA integration</keyword>
<dbReference type="InterPro" id="IPR013762">
    <property type="entry name" value="Integrase-like_cat_sf"/>
</dbReference>
<dbReference type="SUPFAM" id="SSF56349">
    <property type="entry name" value="DNA breaking-rejoining enzymes"/>
    <property type="match status" value="1"/>
</dbReference>
<evidence type="ECO:0000256" key="2">
    <source>
        <dbReference type="ARBA" id="ARBA00022908"/>
    </source>
</evidence>
<dbReference type="InterPro" id="IPR002104">
    <property type="entry name" value="Integrase_catalytic"/>
</dbReference>
<dbReference type="Pfam" id="PF00589">
    <property type="entry name" value="Phage_integrase"/>
    <property type="match status" value="1"/>
</dbReference>
<keyword evidence="4" id="KW-0233">DNA recombination</keyword>
<dbReference type="Gene3D" id="1.10.150.130">
    <property type="match status" value="1"/>
</dbReference>
<evidence type="ECO:0000256" key="5">
    <source>
        <dbReference type="PROSITE-ProRule" id="PRU01248"/>
    </source>
</evidence>
<comment type="similarity">
    <text evidence="1">Belongs to the 'phage' integrase family.</text>
</comment>
<dbReference type="Pfam" id="PF02899">
    <property type="entry name" value="Phage_int_SAM_1"/>
    <property type="match status" value="1"/>
</dbReference>
<dbReference type="PANTHER" id="PTHR30349:SF41">
    <property type="entry name" value="INTEGRASE_RECOMBINASE PROTEIN MJ0367-RELATED"/>
    <property type="match status" value="1"/>
</dbReference>
<dbReference type="InterPro" id="IPR010998">
    <property type="entry name" value="Integrase_recombinase_N"/>
</dbReference>
<keyword evidence="3 5" id="KW-0238">DNA-binding</keyword>
<sequence>MKLHEAVSLFLAEQRRTTANSYFYVLRDMQNYLGYTRPVDEIAAADLIRYIQAVRRRKHDGKPLAKATINKYVKTTRTLFNWLVKLGVLSEAPTKALKMEHIDAYITREKAITEEELQILLNVTRGKPRDRALILFLAETGCRARGACGLTMDDLDLENMTGVVTEKGDKTRRVVFGPVCRDALKRWLWVRRRKPGVYVFSNKATPISSNYLGQIIRRNCKAAQDQGDNIRIISAHAFRHRKGHQLADDHVAPSIAATALGHSDVMTTLRHYYPADWESAEQALRATHIQPEPQAEPKPKNIVNLNDSLTG</sequence>
<feature type="region of interest" description="Disordered" evidence="6">
    <location>
        <begin position="290"/>
        <end position="311"/>
    </location>
</feature>
<feature type="domain" description="Tyr recombinase" evidence="7">
    <location>
        <begin position="107"/>
        <end position="289"/>
    </location>
</feature>
<dbReference type="GO" id="GO:0015074">
    <property type="term" value="P:DNA integration"/>
    <property type="evidence" value="ECO:0007669"/>
    <property type="project" value="UniProtKB-KW"/>
</dbReference>
<organism evidence="9 10">
    <name type="scientific">Phototrophicus methaneseepsis</name>
    <dbReference type="NCBI Taxonomy" id="2710758"/>
    <lineage>
        <taxon>Bacteria</taxon>
        <taxon>Bacillati</taxon>
        <taxon>Chloroflexota</taxon>
        <taxon>Candidatus Thermofontia</taxon>
        <taxon>Phototrophicales</taxon>
        <taxon>Phototrophicaceae</taxon>
        <taxon>Phototrophicus</taxon>
    </lineage>
</organism>
<dbReference type="KEGG" id="pmet:G4Y79_15100"/>